<keyword evidence="2" id="KW-0812">Transmembrane</keyword>
<evidence type="ECO:0000256" key="1">
    <source>
        <dbReference type="ARBA" id="ARBA00006464"/>
    </source>
</evidence>
<keyword evidence="5" id="KW-1185">Reference proteome</keyword>
<evidence type="ECO:0000313" key="4">
    <source>
        <dbReference type="EMBL" id="EHI61330.1"/>
    </source>
</evidence>
<evidence type="ECO:0000256" key="2">
    <source>
        <dbReference type="SAM" id="Phobius"/>
    </source>
</evidence>
<organism evidence="4 5">
    <name type="scientific">Hungatella hathewayi WAL-18680</name>
    <dbReference type="NCBI Taxonomy" id="742737"/>
    <lineage>
        <taxon>Bacteria</taxon>
        <taxon>Bacillati</taxon>
        <taxon>Bacillota</taxon>
        <taxon>Clostridia</taxon>
        <taxon>Lachnospirales</taxon>
        <taxon>Lachnospiraceae</taxon>
        <taxon>Hungatella</taxon>
    </lineage>
</organism>
<proteinExistence type="inferred from homology"/>
<keyword evidence="2" id="KW-1133">Transmembrane helix</keyword>
<dbReference type="PANTHER" id="PTHR30576:SF10">
    <property type="entry name" value="SLL5057 PROTEIN"/>
    <property type="match status" value="1"/>
</dbReference>
<evidence type="ECO:0000259" key="3">
    <source>
        <dbReference type="Pfam" id="PF02397"/>
    </source>
</evidence>
<reference evidence="4 5" key="1">
    <citation type="submission" date="2011-08" db="EMBL/GenBank/DDBJ databases">
        <title>The Genome Sequence of Clostridium hathewayi WAL-18680.</title>
        <authorList>
            <consortium name="The Broad Institute Genome Sequencing Platform"/>
            <person name="Earl A."/>
            <person name="Ward D."/>
            <person name="Feldgarden M."/>
            <person name="Gevers D."/>
            <person name="Finegold S.M."/>
            <person name="Summanen P.H."/>
            <person name="Molitoris D.R."/>
            <person name="Song M."/>
            <person name="Daigneault M."/>
            <person name="Allen-Vercoe E."/>
            <person name="Young S.K."/>
            <person name="Zeng Q."/>
            <person name="Gargeya S."/>
            <person name="Fitzgerald M."/>
            <person name="Haas B."/>
            <person name="Abouelleil A."/>
            <person name="Alvarado L."/>
            <person name="Arachchi H.M."/>
            <person name="Berlin A."/>
            <person name="Brown A."/>
            <person name="Chapman S.B."/>
            <person name="Chen Z."/>
            <person name="Dunbar C."/>
            <person name="Freedman E."/>
            <person name="Gearin G."/>
            <person name="Gellesch M."/>
            <person name="Goldberg J."/>
            <person name="Griggs A."/>
            <person name="Gujja S."/>
            <person name="Heiman D."/>
            <person name="Howarth C."/>
            <person name="Larson L."/>
            <person name="Lui A."/>
            <person name="MacDonald P.J.P."/>
            <person name="Montmayeur A."/>
            <person name="Murphy C."/>
            <person name="Neiman D."/>
            <person name="Pearson M."/>
            <person name="Priest M."/>
            <person name="Roberts A."/>
            <person name="Saif S."/>
            <person name="Shea T."/>
            <person name="Shenoy N."/>
            <person name="Sisk P."/>
            <person name="Stolte C."/>
            <person name="Sykes S."/>
            <person name="Wortman J."/>
            <person name="Nusbaum C."/>
            <person name="Birren B."/>
        </authorList>
    </citation>
    <scope>NUCLEOTIDE SEQUENCE [LARGE SCALE GENOMIC DNA]</scope>
    <source>
        <strain evidence="4 5">WAL-18680</strain>
    </source>
</reference>
<dbReference type="Proteomes" id="UP000005384">
    <property type="component" value="Unassembled WGS sequence"/>
</dbReference>
<dbReference type="PATRIC" id="fig|742737.3.peg.691"/>
<protein>
    <recommendedName>
        <fullName evidence="3">Bacterial sugar transferase domain-containing protein</fullName>
    </recommendedName>
</protein>
<dbReference type="HOGENOM" id="CLU_471577_0_0_9"/>
<dbReference type="PANTHER" id="PTHR30576">
    <property type="entry name" value="COLANIC BIOSYNTHESIS UDP-GLUCOSE LIPID CARRIER TRANSFERASE"/>
    <property type="match status" value="1"/>
</dbReference>
<comment type="similarity">
    <text evidence="1">Belongs to the bacterial sugar transferase family.</text>
</comment>
<dbReference type="RefSeq" id="WP_006778678.1">
    <property type="nucleotide sequence ID" value="NZ_CP040506.1"/>
</dbReference>
<dbReference type="InterPro" id="IPR003362">
    <property type="entry name" value="Bact_transf"/>
</dbReference>
<accession>G5IB15</accession>
<sequence>MKTLEKDAMINKKKNVTHNASQWAEDLNVFYELTKSQKNYLPIKRLIDVILSLGSIIVFAPIIAGIAIAIKLDSPGPILFKQKRIGKNKKIFEIYKFRTMYTNTPQDTPTHMLTNPEVFITRAGKFLRKTSLDEVPQIFNILKGDMSIIGPRPALWNQDDLIMERDKYGANNISPGLTGWAQINGRDELEIPVKACLDGEYVKKMGFVMDTKCFFGTIGSVLNSEGIVEGGTSKFVKESKGTNASVLTEDIKGKKILFFAPAFFGYENLIQKKIIEMGAECDMYDVRSVTSARDRALLKIAPKLFASQSKKYYEKIFLENQNKDYDYILIVKCDMTSSHILKKMRKNYPNAKLCLYLWDSVKNIPGVTEKFKYFDALHSFDPDDCRKYPVLKFRPLFYADEFRTPLYKEKNYRYDISFLGTIHSDRYKVIKQVQKIVQSYHLSSYWFCYLQSSFIYKFYKLVKKELADTVESDFSYEKMSSKEIADIVEQTKIILDIQHPKQTGLTMRTIEMLGMNKKLITTNAHIKNYEFYNSNNISVIDRNHVEIDIKFFDSDYEPLLPGIYEKYSLETWIKEVLS</sequence>
<keyword evidence="2" id="KW-0472">Membrane</keyword>
<gene>
    <name evidence="4" type="ORF">HMPREF9473_00692</name>
</gene>
<dbReference type="AlphaFoldDB" id="G5IB15"/>
<dbReference type="GO" id="GO:0016780">
    <property type="term" value="F:phosphotransferase activity, for other substituted phosphate groups"/>
    <property type="evidence" value="ECO:0007669"/>
    <property type="project" value="TreeGrafter"/>
</dbReference>
<feature type="domain" description="Bacterial sugar transferase" evidence="3">
    <location>
        <begin position="44"/>
        <end position="222"/>
    </location>
</feature>
<dbReference type="Pfam" id="PF02397">
    <property type="entry name" value="Bac_transf"/>
    <property type="match status" value="1"/>
</dbReference>
<feature type="transmembrane region" description="Helical" evidence="2">
    <location>
        <begin position="46"/>
        <end position="70"/>
    </location>
</feature>
<dbReference type="EMBL" id="ADLN01000005">
    <property type="protein sequence ID" value="EHI61330.1"/>
    <property type="molecule type" value="Genomic_DNA"/>
</dbReference>
<evidence type="ECO:0000313" key="5">
    <source>
        <dbReference type="Proteomes" id="UP000005384"/>
    </source>
</evidence>
<comment type="caution">
    <text evidence="4">The sequence shown here is derived from an EMBL/GenBank/DDBJ whole genome shotgun (WGS) entry which is preliminary data.</text>
</comment>
<name>G5IB15_9FIRM</name>